<protein>
    <recommendedName>
        <fullName evidence="1">NADH:flavin oxidoreductase/NADH oxidase N-terminal domain-containing protein</fullName>
    </recommendedName>
</protein>
<dbReference type="Proteomes" id="UP000521872">
    <property type="component" value="Unassembled WGS sequence"/>
</dbReference>
<dbReference type="InterPro" id="IPR001155">
    <property type="entry name" value="OxRdtase_FMN_N"/>
</dbReference>
<dbReference type="EMBL" id="JAACJL010000001">
    <property type="protein sequence ID" value="KAF4623038.1"/>
    <property type="molecule type" value="Genomic_DNA"/>
</dbReference>
<dbReference type="GO" id="GO:0003959">
    <property type="term" value="F:NADPH dehydrogenase activity"/>
    <property type="evidence" value="ECO:0007669"/>
    <property type="project" value="TreeGrafter"/>
</dbReference>
<sequence length="374" mass="41258">MSSSSTLFQPITVGASHLSHRIVLAPMTRCRSSQKTHVPSHLMETFYAQRTRVSGTLAIAEATLISKRAGGMDNTPGIWSEEQISAWRKYLQLWALGRAAKPHITREDGIDYVAPSPIPLPHPTQEIDAIPRELTVPEIKSYINDYAQAAKNAVYRAGFDGVEVHAANGYLIDQFLQDVSNQRTDEYGGSIANRSRFGLEVVDAVVKAVGADRTGVRLIPWNNFSTIKMSDPVPQFSNFVGELAESHPDLAYLHVLESNSPLESIDFLRKIWAPRPFISCGGYTRESAIARANESGNLIAFGRWFASNPDLPIRISRNIPFSPFDPSTFYGPAGHVPGSERGYVDYKSAEEESITSGEALLSFSKLPRIIEAHV</sequence>
<dbReference type="Gene3D" id="3.20.20.70">
    <property type="entry name" value="Aldolase class I"/>
    <property type="match status" value="1"/>
</dbReference>
<dbReference type="InterPro" id="IPR013785">
    <property type="entry name" value="Aldolase_TIM"/>
</dbReference>
<dbReference type="GO" id="GO:0010181">
    <property type="term" value="F:FMN binding"/>
    <property type="evidence" value="ECO:0007669"/>
    <property type="project" value="InterPro"/>
</dbReference>
<dbReference type="PANTHER" id="PTHR22893:SF91">
    <property type="entry name" value="NADPH DEHYDROGENASE 2-RELATED"/>
    <property type="match status" value="1"/>
</dbReference>
<dbReference type="InterPro" id="IPR045247">
    <property type="entry name" value="Oye-like"/>
</dbReference>
<proteinExistence type="predicted"/>
<feature type="domain" description="NADH:flavin oxidoreductase/NADH oxidase N-terminal" evidence="1">
    <location>
        <begin position="7"/>
        <end position="320"/>
    </location>
</feature>
<evidence type="ECO:0000259" key="1">
    <source>
        <dbReference type="Pfam" id="PF00724"/>
    </source>
</evidence>
<keyword evidence="3" id="KW-1185">Reference proteome</keyword>
<organism evidence="2 3">
    <name type="scientific">Agrocybe pediades</name>
    <dbReference type="NCBI Taxonomy" id="84607"/>
    <lineage>
        <taxon>Eukaryota</taxon>
        <taxon>Fungi</taxon>
        <taxon>Dikarya</taxon>
        <taxon>Basidiomycota</taxon>
        <taxon>Agaricomycotina</taxon>
        <taxon>Agaricomycetes</taxon>
        <taxon>Agaricomycetidae</taxon>
        <taxon>Agaricales</taxon>
        <taxon>Agaricineae</taxon>
        <taxon>Strophariaceae</taxon>
        <taxon>Agrocybe</taxon>
    </lineage>
</organism>
<dbReference type="Pfam" id="PF00724">
    <property type="entry name" value="Oxidored_FMN"/>
    <property type="match status" value="1"/>
</dbReference>
<comment type="caution">
    <text evidence="2">The sequence shown here is derived from an EMBL/GenBank/DDBJ whole genome shotgun (WGS) entry which is preliminary data.</text>
</comment>
<name>A0A8H4VUH2_9AGAR</name>
<dbReference type="CDD" id="cd02933">
    <property type="entry name" value="OYE_like_FMN"/>
    <property type="match status" value="1"/>
</dbReference>
<dbReference type="PANTHER" id="PTHR22893">
    <property type="entry name" value="NADH OXIDOREDUCTASE-RELATED"/>
    <property type="match status" value="1"/>
</dbReference>
<dbReference type="AlphaFoldDB" id="A0A8H4VUH2"/>
<gene>
    <name evidence="2" type="ORF">D9613_002359</name>
</gene>
<dbReference type="SUPFAM" id="SSF51395">
    <property type="entry name" value="FMN-linked oxidoreductases"/>
    <property type="match status" value="1"/>
</dbReference>
<accession>A0A8H4VUH2</accession>
<reference evidence="2 3" key="1">
    <citation type="submission" date="2019-12" db="EMBL/GenBank/DDBJ databases">
        <authorList>
            <person name="Floudas D."/>
            <person name="Bentzer J."/>
            <person name="Ahren D."/>
            <person name="Johansson T."/>
            <person name="Persson P."/>
            <person name="Tunlid A."/>
        </authorList>
    </citation>
    <scope>NUCLEOTIDE SEQUENCE [LARGE SCALE GENOMIC DNA]</scope>
    <source>
        <strain evidence="2 3">CBS 102.39</strain>
    </source>
</reference>
<evidence type="ECO:0000313" key="2">
    <source>
        <dbReference type="EMBL" id="KAF4623038.1"/>
    </source>
</evidence>
<evidence type="ECO:0000313" key="3">
    <source>
        <dbReference type="Proteomes" id="UP000521872"/>
    </source>
</evidence>